<organism evidence="1 2">
    <name type="scientific">Alligator mississippiensis</name>
    <name type="common">American alligator</name>
    <dbReference type="NCBI Taxonomy" id="8496"/>
    <lineage>
        <taxon>Eukaryota</taxon>
        <taxon>Metazoa</taxon>
        <taxon>Chordata</taxon>
        <taxon>Craniata</taxon>
        <taxon>Vertebrata</taxon>
        <taxon>Euteleostomi</taxon>
        <taxon>Archelosauria</taxon>
        <taxon>Archosauria</taxon>
        <taxon>Crocodylia</taxon>
        <taxon>Alligatoridae</taxon>
        <taxon>Alligatorinae</taxon>
        <taxon>Alligator</taxon>
    </lineage>
</organism>
<evidence type="ECO:0000313" key="2">
    <source>
        <dbReference type="Proteomes" id="UP000050525"/>
    </source>
</evidence>
<proteinExistence type="predicted"/>
<keyword evidence="2" id="KW-1185">Reference proteome</keyword>
<reference evidence="1 2" key="1">
    <citation type="journal article" date="2012" name="Genome Biol.">
        <title>Sequencing three crocodilian genomes to illuminate the evolution of archosaurs and amniotes.</title>
        <authorList>
            <person name="St John J.A."/>
            <person name="Braun E.L."/>
            <person name="Isberg S.R."/>
            <person name="Miles L.G."/>
            <person name="Chong A.Y."/>
            <person name="Gongora J."/>
            <person name="Dalzell P."/>
            <person name="Moran C."/>
            <person name="Bed'hom B."/>
            <person name="Abzhanov A."/>
            <person name="Burgess S.C."/>
            <person name="Cooksey A.M."/>
            <person name="Castoe T.A."/>
            <person name="Crawford N.G."/>
            <person name="Densmore L.D."/>
            <person name="Drew J.C."/>
            <person name="Edwards S.V."/>
            <person name="Faircloth B.C."/>
            <person name="Fujita M.K."/>
            <person name="Greenwold M.J."/>
            <person name="Hoffmann F.G."/>
            <person name="Howard J.M."/>
            <person name="Iguchi T."/>
            <person name="Janes D.E."/>
            <person name="Khan S.Y."/>
            <person name="Kohno S."/>
            <person name="de Koning A.J."/>
            <person name="Lance S.L."/>
            <person name="McCarthy F.M."/>
            <person name="McCormack J.E."/>
            <person name="Merchant M.E."/>
            <person name="Peterson D.G."/>
            <person name="Pollock D.D."/>
            <person name="Pourmand N."/>
            <person name="Raney B.J."/>
            <person name="Roessler K.A."/>
            <person name="Sanford J.R."/>
            <person name="Sawyer R.H."/>
            <person name="Schmidt C.J."/>
            <person name="Triplett E.W."/>
            <person name="Tuberville T.D."/>
            <person name="Venegas-Anaya M."/>
            <person name="Howard J.T."/>
            <person name="Jarvis E.D."/>
            <person name="Guillette L.J.Jr."/>
            <person name="Glenn T.C."/>
            <person name="Green R.E."/>
            <person name="Ray D.A."/>
        </authorList>
    </citation>
    <scope>NUCLEOTIDE SEQUENCE [LARGE SCALE GENOMIC DNA]</scope>
    <source>
        <strain evidence="1">KSC_2009_1</strain>
    </source>
</reference>
<evidence type="ECO:0000313" key="1">
    <source>
        <dbReference type="EMBL" id="KYO45881.1"/>
    </source>
</evidence>
<accession>A0A151P9V6</accession>
<gene>
    <name evidence="1" type="ORF">Y1Q_0021512</name>
</gene>
<dbReference type="Proteomes" id="UP000050525">
    <property type="component" value="Unassembled WGS sequence"/>
</dbReference>
<comment type="caution">
    <text evidence="1">The sequence shown here is derived from an EMBL/GenBank/DDBJ whole genome shotgun (WGS) entry which is preliminary data.</text>
</comment>
<dbReference type="EMBL" id="AKHW03000533">
    <property type="protein sequence ID" value="KYO45881.1"/>
    <property type="molecule type" value="Genomic_DNA"/>
</dbReference>
<sequence length="88" mass="9307">MYGLQASAVLSAPAAACTEPASIQQGLSGKKPPTEMEFSIGKETSKEVRANKQKNKNNDAISKLRMDCQKCGASISLSEVNMGFQGPT</sequence>
<name>A0A151P9V6_ALLMI</name>
<dbReference type="AlphaFoldDB" id="A0A151P9V6"/>
<protein>
    <submittedName>
        <fullName evidence="1">Uncharacterized protein</fullName>
    </submittedName>
</protein>